<comment type="similarity">
    <text evidence="1">Belongs to the CCM1 family.</text>
</comment>
<dbReference type="Pfam" id="PF13812">
    <property type="entry name" value="PPR_3"/>
    <property type="match status" value="1"/>
</dbReference>
<evidence type="ECO:0000256" key="4">
    <source>
        <dbReference type="ARBA" id="ARBA00044511"/>
    </source>
</evidence>
<keyword evidence="2" id="KW-0677">Repeat</keyword>
<organism evidence="8 9">
    <name type="scientific">Absidia repens</name>
    <dbReference type="NCBI Taxonomy" id="90262"/>
    <lineage>
        <taxon>Eukaryota</taxon>
        <taxon>Fungi</taxon>
        <taxon>Fungi incertae sedis</taxon>
        <taxon>Mucoromycota</taxon>
        <taxon>Mucoromycotina</taxon>
        <taxon>Mucoromycetes</taxon>
        <taxon>Mucorales</taxon>
        <taxon>Cunninghamellaceae</taxon>
        <taxon>Absidia</taxon>
    </lineage>
</organism>
<dbReference type="InterPro" id="IPR002885">
    <property type="entry name" value="PPR_rpt"/>
</dbReference>
<evidence type="ECO:0000256" key="6">
    <source>
        <dbReference type="SAM" id="MobiDB-lite"/>
    </source>
</evidence>
<evidence type="ECO:0000313" key="8">
    <source>
        <dbReference type="EMBL" id="ORZ11146.1"/>
    </source>
</evidence>
<dbReference type="PROSITE" id="PS51375">
    <property type="entry name" value="PPR"/>
    <property type="match status" value="5"/>
</dbReference>
<dbReference type="STRING" id="90262.A0A1X2I7P5"/>
<feature type="repeat" description="PPR" evidence="5">
    <location>
        <begin position="1032"/>
        <end position="1067"/>
    </location>
</feature>
<accession>A0A1X2I7P5</accession>
<feature type="repeat" description="PPR" evidence="5">
    <location>
        <begin position="354"/>
        <end position="389"/>
    </location>
</feature>
<dbReference type="Pfam" id="PF13041">
    <property type="entry name" value="PPR_2"/>
    <property type="match status" value="1"/>
</dbReference>
<dbReference type="PANTHER" id="PTHR47447">
    <property type="entry name" value="OS03G0856100 PROTEIN"/>
    <property type="match status" value="1"/>
</dbReference>
<dbReference type="OrthoDB" id="411857at2759"/>
<reference evidence="8 9" key="1">
    <citation type="submission" date="2016-07" db="EMBL/GenBank/DDBJ databases">
        <title>Pervasive Adenine N6-methylation of Active Genes in Fungi.</title>
        <authorList>
            <consortium name="DOE Joint Genome Institute"/>
            <person name="Mondo S.J."/>
            <person name="Dannebaum R.O."/>
            <person name="Kuo R.C."/>
            <person name="Labutti K."/>
            <person name="Haridas S."/>
            <person name="Kuo A."/>
            <person name="Salamov A."/>
            <person name="Ahrendt S.R."/>
            <person name="Lipzen A."/>
            <person name="Sullivan W."/>
            <person name="Andreopoulos W.B."/>
            <person name="Clum A."/>
            <person name="Lindquist E."/>
            <person name="Daum C."/>
            <person name="Ramamoorthy G.K."/>
            <person name="Gryganskyi A."/>
            <person name="Culley D."/>
            <person name="Magnuson J.K."/>
            <person name="James T.Y."/>
            <person name="O'Malley M.A."/>
            <person name="Stajich J.E."/>
            <person name="Spatafora J.W."/>
            <person name="Visel A."/>
            <person name="Grigoriev I.V."/>
        </authorList>
    </citation>
    <scope>NUCLEOTIDE SEQUENCE [LARGE SCALE GENOMIC DNA]</scope>
    <source>
        <strain evidence="8 9">NRRL 1336</strain>
    </source>
</reference>
<evidence type="ECO:0000256" key="2">
    <source>
        <dbReference type="ARBA" id="ARBA00022737"/>
    </source>
</evidence>
<dbReference type="EMBL" id="MCGE01000022">
    <property type="protein sequence ID" value="ORZ11146.1"/>
    <property type="molecule type" value="Genomic_DNA"/>
</dbReference>
<evidence type="ECO:0000256" key="3">
    <source>
        <dbReference type="ARBA" id="ARBA00044493"/>
    </source>
</evidence>
<dbReference type="PANTHER" id="PTHR47447:SF24">
    <property type="entry name" value="PENTATRICOPEPTIDE REPEAT-CONTAINING PROTEIN"/>
    <property type="match status" value="1"/>
</dbReference>
<evidence type="ECO:0000313" key="9">
    <source>
        <dbReference type="Proteomes" id="UP000193560"/>
    </source>
</evidence>
<evidence type="ECO:0000256" key="5">
    <source>
        <dbReference type="PROSITE-ProRule" id="PRU00708"/>
    </source>
</evidence>
<gene>
    <name evidence="8" type="ORF">BCR42DRAFT_380108</name>
</gene>
<feature type="repeat" description="PPR" evidence="5">
    <location>
        <begin position="922"/>
        <end position="957"/>
    </location>
</feature>
<comment type="caution">
    <text evidence="8">The sequence shown here is derived from an EMBL/GenBank/DDBJ whole genome shotgun (WGS) entry which is preliminary data.</text>
</comment>
<feature type="repeat" description="PPR" evidence="5">
    <location>
        <begin position="1176"/>
        <end position="1210"/>
    </location>
</feature>
<proteinExistence type="inferred from homology"/>
<feature type="compositionally biased region" description="Low complexity" evidence="6">
    <location>
        <begin position="53"/>
        <end position="81"/>
    </location>
</feature>
<dbReference type="Pfam" id="PF17177">
    <property type="entry name" value="PPR_long"/>
    <property type="match status" value="1"/>
</dbReference>
<name>A0A1X2I7P5_9FUNG</name>
<feature type="domain" description="PROP1-like PPR" evidence="7">
    <location>
        <begin position="372"/>
        <end position="477"/>
    </location>
</feature>
<dbReference type="Gene3D" id="1.25.40.10">
    <property type="entry name" value="Tetratricopeptide repeat domain"/>
    <property type="match status" value="5"/>
</dbReference>
<keyword evidence="9" id="KW-1185">Reference proteome</keyword>
<evidence type="ECO:0000259" key="7">
    <source>
        <dbReference type="Pfam" id="PF17177"/>
    </source>
</evidence>
<dbReference type="NCBIfam" id="TIGR00756">
    <property type="entry name" value="PPR"/>
    <property type="match status" value="5"/>
</dbReference>
<dbReference type="Proteomes" id="UP000193560">
    <property type="component" value="Unassembled WGS sequence"/>
</dbReference>
<comment type="function">
    <text evidence="3">Regulates mitochondrial small subunit maturation by controlling 15S rRNA 5'-end processing. Localizes to the 5' precursor of the 15S rRNA in a position that is subsequently occupied by mS47 in the mature yeast mtSSU. Uses structure and sequence-specific RNA recognition, binding to a single-stranded region of the precursor and specifically recognizing bases -6 to -1. The exchange of Ccm1 for mS47 is coupled to the irreversible removal of precursor rRNA that is accompanied by conformational changes of the mitoribosomal proteins uS5m and mS26. These conformational changes signal completion of 5'-end rRNA processing through protection of the mature 5'-end of the 15S rRNA and stabilization of mS47. The removal of the 5' precursor together with the dissociation of Ccm1 may be catalyzed by the 5'-3' exoribonuclease Pet127. Involved in the specific removal of group I introns in mitochondrial encoded transcripts.</text>
</comment>
<dbReference type="AlphaFoldDB" id="A0A1X2I7P5"/>
<dbReference type="InterPro" id="IPR033443">
    <property type="entry name" value="PROP1-like_PPR_dom"/>
</dbReference>
<comment type="subunit">
    <text evidence="4">Binds to mitochondrial small subunit 15S rRNA.</text>
</comment>
<feature type="region of interest" description="Disordered" evidence="6">
    <location>
        <begin position="53"/>
        <end position="132"/>
    </location>
</feature>
<feature type="compositionally biased region" description="Low complexity" evidence="6">
    <location>
        <begin position="88"/>
        <end position="103"/>
    </location>
</feature>
<feature type="repeat" description="PPR" evidence="5">
    <location>
        <begin position="887"/>
        <end position="921"/>
    </location>
</feature>
<dbReference type="InterPro" id="IPR011990">
    <property type="entry name" value="TPR-like_helical_dom_sf"/>
</dbReference>
<sequence length="1222" mass="134140">MKIKNNSGLLSGTTFTTTTIHDTKLTQHVTSTPVAEKPRRQTAAQRRAALLAQKTILSNKDTTTTTNDTPVETTTTTTTPIATPPAPTTTTEAPSSPPLSTSPLNEEEEKKDTSSPQQQELMPTPPLSPSLESCSVASLEANARILAVKRDGNLKAVMMEFTAMKKQGLPLTHHTYNLVLDAYATLRREGSPLAPMLRVYDEMVRSHIQPSSYTYTLLLRTLCRRDVEVQKTVAMLKRQSARTGQLVQDIGVLESEANLDKAMNLFGDATQAQHTQVFEVDLFNQLLRVLSHYGDTTHALQVFHELDQSSHASANAATYAALINLFGRAGDIQAARRYFAMYQEHKDTMGAHDASYVYNALVDSHLKCGLLDGALRVIDTDMVQDGIKLTIIPYNSVIRHYCTQADMEKAHGVVRQLLQSPLTLPQPDASTYGPILAAYCHAHNIEGADAVYADLIKTDIAKSYGNLANYALLCLAKQQGAKALHVVEDMRVARLEPDPVLACRIISHFTLAGAADQAVHALHVILGVLSPRTLAKGQRLLVDTALQLVDTIKDTALMLQVAHVTTPLWFGGKMPSSLAKALVQTYQATEHSNPSGGWTMADYSLMFDAAIILATFAHHNSSDASIKDYQPMSLFLALLNAMQADHLVPASSLVARVTSFLHMKGDLTAEAKWRAAVDPASLVKSTPSAATAAAPRVPSTSTAATAMATAADAASVNEDEKEQSEDEQDLALAQFDVAASQDIMKSVMHGHLDTAMTLLDRIVEGTLLPLPDSLRDAIALVGKQGHMDMALKMYQVCLKAYDSMETGDSNKKQAVYVITNSILIGYAQQGNMSCAKVYYDQIKKMGMFPDGNGYASLLLGSAKCATDEASDALTIYDEAKRHNVKPTTFFYNVVISKLAKARKLESALYLFDEMREFKVVPNSITYGAIISACVRAGSETHARRLFGEMLSAASYQPRVGPFNNMMQFYVRQQPCRERVLEYFAELRRRHIKPSPHTYKLLMEAYASMTPYDMPTAHRMLSEMERRDRIRPQATHYATLIYAYGTLQRDVQSAERVFGEMNKSQVVPDEAVYQAMLDTLISNDDGGDGLERAEALYDQMLATLANKKSTSPYIENLFIRGYGQKGLVHKAEAVFNKMTDDKSACSEEDDDDIATASSTAANNISSAGSSTLVVIREPSTYEAMVRAYLDNKMIDKAKLVLDQMVQRDFPDKVLAVVADLVLE</sequence>
<dbReference type="Pfam" id="PF01535">
    <property type="entry name" value="PPR"/>
    <property type="match status" value="3"/>
</dbReference>
<evidence type="ECO:0000256" key="1">
    <source>
        <dbReference type="ARBA" id="ARBA00006192"/>
    </source>
</evidence>
<feature type="region of interest" description="Disordered" evidence="6">
    <location>
        <begin position="28"/>
        <end position="47"/>
    </location>
</feature>
<protein>
    <recommendedName>
        <fullName evidence="7">PROP1-like PPR domain-containing protein</fullName>
    </recommendedName>
</protein>